<dbReference type="GO" id="GO:0005741">
    <property type="term" value="C:mitochondrial outer membrane"/>
    <property type="evidence" value="ECO:0007669"/>
    <property type="project" value="TreeGrafter"/>
</dbReference>
<evidence type="ECO:0000313" key="9">
    <source>
        <dbReference type="Proteomes" id="UP000054266"/>
    </source>
</evidence>
<dbReference type="InterPro" id="IPR036291">
    <property type="entry name" value="NAD(P)-bd_dom_sf"/>
</dbReference>
<dbReference type="AlphaFoldDB" id="A0A0D2CEC5"/>
<keyword evidence="4" id="KW-0560">Oxidoreductase</keyword>
<dbReference type="PANTHER" id="PTHR43647:SF1">
    <property type="entry name" value="3-KETO-STEROID REDUCTASE ERG27"/>
    <property type="match status" value="1"/>
</dbReference>
<name>A0A0D2CEC5_9EURO</name>
<sequence length="448" mass="49420">MTSNDQYVLVTGANSGLGLGTCCRLIDAHLASHRPDDPALTIIFTTRSARKGTETLAALEKHLARHARSSKHNRKVYFQPENVELTSLLSIRSLSRKLLASDLPYLNAIILNAGIGGWSGLNWPLTLWTCLTQIRQATTWPTFKLGLVGLVTRPQFPQESEAGEEPLLGEVFCANTFGHYMLVQWLMRLLRACPRESPGKIIWSTSIEADRHHYNPEDHQALKSDAAYEHTKRMGDLLALTAVNQPATAKQVKEYTTPSPSLDSSGSRPVQSDPVFLLSHPGICTTTIISLFWIVHECYRLGIYLARWFGSPWANVTAYLGAASATWLALASPADIEAKRIEALGDDGGGPCKWGSSVDRIGRSTVRVTDVSGWGLNGSGKPFRDKWWGGSLGRKTGSSDATEEDVADFVAQGAEVWNKMEALRRDWEARIEQYEARKGMNGNRQVNS</sequence>
<dbReference type="HOGENOM" id="CLU_029944_0_0_1"/>
<protein>
    <recommendedName>
        <fullName evidence="10">3-keto-steroid reductase</fullName>
    </recommendedName>
</protein>
<keyword evidence="9" id="KW-1185">Reference proteome</keyword>
<dbReference type="Proteomes" id="UP000054266">
    <property type="component" value="Unassembled WGS sequence"/>
</dbReference>
<evidence type="ECO:0000256" key="5">
    <source>
        <dbReference type="ARBA" id="ARBA00023098"/>
    </source>
</evidence>
<evidence type="ECO:0000256" key="1">
    <source>
        <dbReference type="ARBA" id="ARBA00022516"/>
    </source>
</evidence>
<dbReference type="SUPFAM" id="SSF51735">
    <property type="entry name" value="NAD(P)-binding Rossmann-fold domains"/>
    <property type="match status" value="1"/>
</dbReference>
<reference evidence="8 9" key="1">
    <citation type="submission" date="2015-01" db="EMBL/GenBank/DDBJ databases">
        <title>The Genome Sequence of Capronia semiimmersa CBS27337.</title>
        <authorList>
            <consortium name="The Broad Institute Genomics Platform"/>
            <person name="Cuomo C."/>
            <person name="de Hoog S."/>
            <person name="Gorbushina A."/>
            <person name="Stielow B."/>
            <person name="Teixiera M."/>
            <person name="Abouelleil A."/>
            <person name="Chapman S.B."/>
            <person name="Priest M."/>
            <person name="Young S.K."/>
            <person name="Wortman J."/>
            <person name="Nusbaum C."/>
            <person name="Birren B."/>
        </authorList>
    </citation>
    <scope>NUCLEOTIDE SEQUENCE [LARGE SCALE GENOMIC DNA]</scope>
    <source>
        <strain evidence="8 9">CBS 27337</strain>
    </source>
</reference>
<keyword evidence="2" id="KW-0521">NADP</keyword>
<evidence type="ECO:0000256" key="3">
    <source>
        <dbReference type="ARBA" id="ARBA00022955"/>
    </source>
</evidence>
<dbReference type="STRING" id="5601.A0A0D2CEC5"/>
<accession>A0A0D2CEC5</accession>
<dbReference type="GO" id="GO:0006696">
    <property type="term" value="P:ergosterol biosynthetic process"/>
    <property type="evidence" value="ECO:0007669"/>
    <property type="project" value="TreeGrafter"/>
</dbReference>
<dbReference type="Gene3D" id="3.40.50.720">
    <property type="entry name" value="NAD(P)-binding Rossmann-like Domain"/>
    <property type="match status" value="1"/>
</dbReference>
<evidence type="ECO:0000313" key="8">
    <source>
        <dbReference type="EMBL" id="KIW63441.1"/>
    </source>
</evidence>
<keyword evidence="1" id="KW-0444">Lipid biosynthesis</keyword>
<comment type="similarity">
    <text evidence="6">Belongs to the short-chain dehydrogenases/reductases (SDR) family. ERG27 subfamily.</text>
</comment>
<evidence type="ECO:0000256" key="4">
    <source>
        <dbReference type="ARBA" id="ARBA00023002"/>
    </source>
</evidence>
<dbReference type="PANTHER" id="PTHR43647">
    <property type="entry name" value="DEHYDROGENASE"/>
    <property type="match status" value="1"/>
</dbReference>
<proteinExistence type="inferred from homology"/>
<keyword evidence="5" id="KW-0443">Lipid metabolism</keyword>
<dbReference type="EMBL" id="KN846962">
    <property type="protein sequence ID" value="KIW63441.1"/>
    <property type="molecule type" value="Genomic_DNA"/>
</dbReference>
<organism evidence="8 9">
    <name type="scientific">Phialophora macrospora</name>
    <dbReference type="NCBI Taxonomy" id="1851006"/>
    <lineage>
        <taxon>Eukaryota</taxon>
        <taxon>Fungi</taxon>
        <taxon>Dikarya</taxon>
        <taxon>Ascomycota</taxon>
        <taxon>Pezizomycotina</taxon>
        <taxon>Eurotiomycetes</taxon>
        <taxon>Chaetothyriomycetidae</taxon>
        <taxon>Chaetothyriales</taxon>
        <taxon>Herpotrichiellaceae</taxon>
        <taxon>Phialophora</taxon>
    </lineage>
</organism>
<dbReference type="InterPro" id="IPR051593">
    <property type="entry name" value="Ergosterol_Biosynth_ERG27"/>
</dbReference>
<dbReference type="GO" id="GO:0005811">
    <property type="term" value="C:lipid droplet"/>
    <property type="evidence" value="ECO:0007669"/>
    <property type="project" value="TreeGrafter"/>
</dbReference>
<feature type="region of interest" description="Disordered" evidence="7">
    <location>
        <begin position="250"/>
        <end position="269"/>
    </location>
</feature>
<dbReference type="GO" id="GO:0000253">
    <property type="term" value="F:3-beta-hydroxysteroid 3-dehydrogenase (NADP+) activity"/>
    <property type="evidence" value="ECO:0007669"/>
    <property type="project" value="TreeGrafter"/>
</dbReference>
<evidence type="ECO:0000256" key="6">
    <source>
        <dbReference type="ARBA" id="ARBA00023593"/>
    </source>
</evidence>
<evidence type="ECO:0008006" key="10">
    <source>
        <dbReference type="Google" id="ProtNLM"/>
    </source>
</evidence>
<evidence type="ECO:0000256" key="2">
    <source>
        <dbReference type="ARBA" id="ARBA00022857"/>
    </source>
</evidence>
<keyword evidence="3" id="KW-0752">Steroid biosynthesis</keyword>
<dbReference type="GO" id="GO:0005789">
    <property type="term" value="C:endoplasmic reticulum membrane"/>
    <property type="evidence" value="ECO:0007669"/>
    <property type="project" value="TreeGrafter"/>
</dbReference>
<evidence type="ECO:0000256" key="7">
    <source>
        <dbReference type="SAM" id="MobiDB-lite"/>
    </source>
</evidence>
<gene>
    <name evidence="8" type="ORF">PV04_10276</name>
</gene>